<sequence>MQIRNALTQSAEQLNQLMQADFPDQTHDALAEQLESLSKLHNKIDALQTSQKNIANRLGKEIRNASKQIEAFISVENYFNTGNLPSVSSESHAWPISPDLSLFLIEMLESEHYDLIIEFGSGYSTLLIARVLQQQLLRSPDKPQPYQIAFEHLEHYHEKTRKQLELHQLHDKVNVIHTPLKKWKSEDDNVYPYYSCVSALRKVKKTLGSSPRKILVLVDGPPGSTGKHARYPALPIINSIFPQQAIDYVLDDYIREDEKEITKLWLEYLERHSRKVSVQERKLEKDVCVIRVDAAA</sequence>
<evidence type="ECO:0000313" key="1">
    <source>
        <dbReference type="EMBL" id="SNR59658.1"/>
    </source>
</evidence>
<dbReference type="SUPFAM" id="SSF53335">
    <property type="entry name" value="S-adenosyl-L-methionine-dependent methyltransferases"/>
    <property type="match status" value="1"/>
</dbReference>
<reference evidence="2" key="1">
    <citation type="submission" date="2017-06" db="EMBL/GenBank/DDBJ databases">
        <authorList>
            <person name="Varghese N."/>
            <person name="Submissions S."/>
        </authorList>
    </citation>
    <scope>NUCLEOTIDE SEQUENCE [LARGE SCALE GENOMIC DNA]</scope>
    <source>
        <strain evidence="2">Ca-68</strain>
    </source>
</reference>
<evidence type="ECO:0000313" key="2">
    <source>
        <dbReference type="Proteomes" id="UP000198305"/>
    </source>
</evidence>
<organism evidence="1 2">
    <name type="scientific">Methylobacillus rhizosphaerae</name>
    <dbReference type="NCBI Taxonomy" id="551994"/>
    <lineage>
        <taxon>Bacteria</taxon>
        <taxon>Pseudomonadati</taxon>
        <taxon>Pseudomonadota</taxon>
        <taxon>Betaproteobacteria</taxon>
        <taxon>Nitrosomonadales</taxon>
        <taxon>Methylophilaceae</taxon>
        <taxon>Methylobacillus</taxon>
    </lineage>
</organism>
<protein>
    <recommendedName>
        <fullName evidence="3">Methyltransferase domain-containing protein</fullName>
    </recommendedName>
</protein>
<dbReference type="EMBL" id="FZOA01000001">
    <property type="protein sequence ID" value="SNR59658.1"/>
    <property type="molecule type" value="Genomic_DNA"/>
</dbReference>
<dbReference type="AlphaFoldDB" id="A0A238XM44"/>
<keyword evidence="2" id="KW-1185">Reference proteome</keyword>
<evidence type="ECO:0008006" key="3">
    <source>
        <dbReference type="Google" id="ProtNLM"/>
    </source>
</evidence>
<dbReference type="Proteomes" id="UP000198305">
    <property type="component" value="Unassembled WGS sequence"/>
</dbReference>
<proteinExistence type="predicted"/>
<name>A0A238XM44_9PROT</name>
<dbReference type="Gene3D" id="3.40.50.150">
    <property type="entry name" value="Vaccinia Virus protein VP39"/>
    <property type="match status" value="1"/>
</dbReference>
<dbReference type="InterPro" id="IPR029063">
    <property type="entry name" value="SAM-dependent_MTases_sf"/>
</dbReference>
<gene>
    <name evidence="1" type="ORF">SAMN05192560_0014</name>
</gene>
<accession>A0A238XM44</accession>